<proteinExistence type="predicted"/>
<organism evidence="1 2">
    <name type="scientific">Ampelomyces quisqualis</name>
    <name type="common">Powdery mildew agent</name>
    <dbReference type="NCBI Taxonomy" id="50730"/>
    <lineage>
        <taxon>Eukaryota</taxon>
        <taxon>Fungi</taxon>
        <taxon>Dikarya</taxon>
        <taxon>Ascomycota</taxon>
        <taxon>Pezizomycotina</taxon>
        <taxon>Dothideomycetes</taxon>
        <taxon>Pleosporomycetidae</taxon>
        <taxon>Pleosporales</taxon>
        <taxon>Pleosporineae</taxon>
        <taxon>Phaeosphaeriaceae</taxon>
        <taxon>Ampelomyces</taxon>
    </lineage>
</organism>
<accession>A0A6A5QKG9</accession>
<gene>
    <name evidence="1" type="ORF">BDU57DRAFT_495923</name>
</gene>
<name>A0A6A5QKG9_AMPQU</name>
<reference evidence="1" key="1">
    <citation type="journal article" date="2020" name="Stud. Mycol.">
        <title>101 Dothideomycetes genomes: a test case for predicting lifestyles and emergence of pathogens.</title>
        <authorList>
            <person name="Haridas S."/>
            <person name="Albert R."/>
            <person name="Binder M."/>
            <person name="Bloem J."/>
            <person name="Labutti K."/>
            <person name="Salamov A."/>
            <person name="Andreopoulos B."/>
            <person name="Baker S."/>
            <person name="Barry K."/>
            <person name="Bills G."/>
            <person name="Bluhm B."/>
            <person name="Cannon C."/>
            <person name="Castanera R."/>
            <person name="Culley D."/>
            <person name="Daum C."/>
            <person name="Ezra D."/>
            <person name="Gonzalez J."/>
            <person name="Henrissat B."/>
            <person name="Kuo A."/>
            <person name="Liang C."/>
            <person name="Lipzen A."/>
            <person name="Lutzoni F."/>
            <person name="Magnuson J."/>
            <person name="Mondo S."/>
            <person name="Nolan M."/>
            <person name="Ohm R."/>
            <person name="Pangilinan J."/>
            <person name="Park H.-J."/>
            <person name="Ramirez L."/>
            <person name="Alfaro M."/>
            <person name="Sun H."/>
            <person name="Tritt A."/>
            <person name="Yoshinaga Y."/>
            <person name="Zwiers L.-H."/>
            <person name="Turgeon B."/>
            <person name="Goodwin S."/>
            <person name="Spatafora J."/>
            <person name="Crous P."/>
            <person name="Grigoriev I."/>
        </authorList>
    </citation>
    <scope>NUCLEOTIDE SEQUENCE</scope>
    <source>
        <strain evidence="1">HMLAC05119</strain>
    </source>
</reference>
<keyword evidence="2" id="KW-1185">Reference proteome</keyword>
<evidence type="ECO:0008006" key="3">
    <source>
        <dbReference type="Google" id="ProtNLM"/>
    </source>
</evidence>
<dbReference type="Proteomes" id="UP000800096">
    <property type="component" value="Unassembled WGS sequence"/>
</dbReference>
<sequence length="502" mass="56765">MGLLDLPPEILDIIIDATAPSGLESFVLSCKAIFERAKSQILHHNELKRRWGHASNASPARRGDTLSILHEISREPVIAEYIKSLSLWDRRTEDEVGQAIEGYNFREDEHAMKDIKYLLRSAEYYSTSDQDEWWQQIQNEDAVSEESHVDKLYATVALLTLLPNIEVLQLPDRWHEVRKGEAAESLVPAVESLITMSNASRRRLCSLGSLETILPFVEEGYDVRAGLQCLQPFMSLKSVRSLFAVSCVAVEDDWGEVPFEWPNREVQSPLTRIELASCCMDASGLSVLLRNTPALTIFRYSHQTKWDGLEYDWNPGEFIEALANYCGPRLLELAITIDELHGEVINGLSSFMRFSSLQKLEVDVAPFCGPPLESGQSLGRNAHVPYGSNPWTHLDIPCMGDMLPPSIRELHVNTDYPDPSEDALKALFKNIKDRRQDKLLKLEKTVIRQYRSSSAQDMANAHGAILEVFDEHVAEARPRSMMPEWKRAFDVRVGGIVMTTND</sequence>
<dbReference type="OrthoDB" id="5421601at2759"/>
<protein>
    <recommendedName>
        <fullName evidence="3">F-box domain-containing protein</fullName>
    </recommendedName>
</protein>
<evidence type="ECO:0000313" key="2">
    <source>
        <dbReference type="Proteomes" id="UP000800096"/>
    </source>
</evidence>
<dbReference type="AlphaFoldDB" id="A0A6A5QKG9"/>
<evidence type="ECO:0000313" key="1">
    <source>
        <dbReference type="EMBL" id="KAF1915872.1"/>
    </source>
</evidence>
<dbReference type="EMBL" id="ML979135">
    <property type="protein sequence ID" value="KAF1915872.1"/>
    <property type="molecule type" value="Genomic_DNA"/>
</dbReference>